<dbReference type="SUPFAM" id="SSF55347">
    <property type="entry name" value="Glyceraldehyde-3-phosphate dehydrogenase-like, C-terminal domain"/>
    <property type="match status" value="1"/>
</dbReference>
<dbReference type="InterPro" id="IPR000683">
    <property type="entry name" value="Gfo/Idh/MocA-like_OxRdtase_N"/>
</dbReference>
<keyword evidence="3" id="KW-0560">Oxidoreductase</keyword>
<dbReference type="Proteomes" id="UP000322214">
    <property type="component" value="Chromosome"/>
</dbReference>
<protein>
    <submittedName>
        <fullName evidence="3">Dehydrogenase</fullName>
        <ecNumber evidence="3">1.1.1.312</ecNumber>
    </submittedName>
</protein>
<sequence length="371" mass="40112">MSQLRVAVVGAGNLGRIHAKLLGEHRGVNLVAVADPSPEACDRIAETIDTKTISDYQDLIGHIDAAIIATPTRFHHQVASDLLGHGIHTLIEKPITDSVSTANDIVSLADRTGCIVQVGHVERFNPAFETAISKIGTPKFIQASRTSTYTFRSTDIGVVHDLMIHDIDLVNSIVGGSLVDTRAIGFSMFGGNEDMAQARLQFSCGAVANLTASRSSFSAERSMQIFGTDGFAKIDFTESKVTFVRVPSWMKNREVDFFNLSEPQKQFVRETLFDNVLPMEEVVVERNNAILQEQADFIAAIRDNLQPRVPAIHGALAVEVAQSVIDSIASHQWQPGTAASSGPLPMVAVASGTDAIPDQLFRTPGQVRRAA</sequence>
<feature type="domain" description="Gfo/Idh/MocA-like oxidoreductase N-terminal" evidence="1">
    <location>
        <begin position="4"/>
        <end position="120"/>
    </location>
</feature>
<gene>
    <name evidence="3" type="ORF">MFFC18_40750</name>
</gene>
<evidence type="ECO:0000313" key="4">
    <source>
        <dbReference type="Proteomes" id="UP000322214"/>
    </source>
</evidence>
<dbReference type="STRING" id="980251.GCA_001642875_00651"/>
<dbReference type="GO" id="GO:0000166">
    <property type="term" value="F:nucleotide binding"/>
    <property type="evidence" value="ECO:0007669"/>
    <property type="project" value="InterPro"/>
</dbReference>
<dbReference type="PANTHER" id="PTHR43377">
    <property type="entry name" value="BILIVERDIN REDUCTASE A"/>
    <property type="match status" value="1"/>
</dbReference>
<reference evidence="3 4" key="1">
    <citation type="submission" date="2019-08" db="EMBL/GenBank/DDBJ databases">
        <title>Deep-cultivation of Planctomycetes and their phenomic and genomic characterization uncovers novel biology.</title>
        <authorList>
            <person name="Wiegand S."/>
            <person name="Jogler M."/>
            <person name="Boedeker C."/>
            <person name="Pinto D."/>
            <person name="Vollmers J."/>
            <person name="Rivas-Marin E."/>
            <person name="Kohn T."/>
            <person name="Peeters S.H."/>
            <person name="Heuer A."/>
            <person name="Rast P."/>
            <person name="Oberbeckmann S."/>
            <person name="Bunk B."/>
            <person name="Jeske O."/>
            <person name="Meyerdierks A."/>
            <person name="Storesund J.E."/>
            <person name="Kallscheuer N."/>
            <person name="Luecker S."/>
            <person name="Lage O.M."/>
            <person name="Pohl T."/>
            <person name="Merkel B.J."/>
            <person name="Hornburger P."/>
            <person name="Mueller R.-W."/>
            <person name="Bruemmer F."/>
            <person name="Labrenz M."/>
            <person name="Spormann A.M."/>
            <person name="Op den Camp H."/>
            <person name="Overmann J."/>
            <person name="Amann R."/>
            <person name="Jetten M.S.M."/>
            <person name="Mascher T."/>
            <person name="Medema M.H."/>
            <person name="Devos D.P."/>
            <person name="Kaster A.-K."/>
            <person name="Ovreas L."/>
            <person name="Rohde M."/>
            <person name="Galperin M.Y."/>
            <person name="Jogler C."/>
        </authorList>
    </citation>
    <scope>NUCLEOTIDE SEQUENCE [LARGE SCALE GENOMIC DNA]</scope>
    <source>
        <strain evidence="3 4">FC18</strain>
    </source>
</reference>
<evidence type="ECO:0000313" key="3">
    <source>
        <dbReference type="EMBL" id="QEG24159.1"/>
    </source>
</evidence>
<dbReference type="RefSeq" id="WP_075083450.1">
    <property type="nucleotide sequence ID" value="NZ_CP042912.1"/>
</dbReference>
<feature type="domain" description="GFO/IDH/MocA-like oxidoreductase" evidence="2">
    <location>
        <begin position="146"/>
        <end position="231"/>
    </location>
</feature>
<dbReference type="GO" id="GO:0050606">
    <property type="term" value="F:4-carboxy-2-hydroxymuconate semialdehyde hemiacetal dehydrogenase activity"/>
    <property type="evidence" value="ECO:0007669"/>
    <property type="project" value="UniProtKB-EC"/>
</dbReference>
<accession>A0A5B9PF41</accession>
<name>A0A5B9PF41_9BACT</name>
<dbReference type="InterPro" id="IPR051450">
    <property type="entry name" value="Gfo/Idh/MocA_Oxidoreductases"/>
</dbReference>
<dbReference type="Gene3D" id="3.30.360.10">
    <property type="entry name" value="Dihydrodipicolinate Reductase, domain 2"/>
    <property type="match status" value="1"/>
</dbReference>
<evidence type="ECO:0000259" key="1">
    <source>
        <dbReference type="Pfam" id="PF01408"/>
    </source>
</evidence>
<organism evidence="3 4">
    <name type="scientific">Mariniblastus fucicola</name>
    <dbReference type="NCBI Taxonomy" id="980251"/>
    <lineage>
        <taxon>Bacteria</taxon>
        <taxon>Pseudomonadati</taxon>
        <taxon>Planctomycetota</taxon>
        <taxon>Planctomycetia</taxon>
        <taxon>Pirellulales</taxon>
        <taxon>Pirellulaceae</taxon>
        <taxon>Mariniblastus</taxon>
    </lineage>
</organism>
<dbReference type="Pfam" id="PF22725">
    <property type="entry name" value="GFO_IDH_MocA_C3"/>
    <property type="match status" value="1"/>
</dbReference>
<dbReference type="Pfam" id="PF01408">
    <property type="entry name" value="GFO_IDH_MocA"/>
    <property type="match status" value="1"/>
</dbReference>
<dbReference type="KEGG" id="mff:MFFC18_40750"/>
<dbReference type="SUPFAM" id="SSF51735">
    <property type="entry name" value="NAD(P)-binding Rossmann-fold domains"/>
    <property type="match status" value="1"/>
</dbReference>
<evidence type="ECO:0000259" key="2">
    <source>
        <dbReference type="Pfam" id="PF22725"/>
    </source>
</evidence>
<dbReference type="EC" id="1.1.1.312" evidence="3"/>
<dbReference type="EMBL" id="CP042912">
    <property type="protein sequence ID" value="QEG24159.1"/>
    <property type="molecule type" value="Genomic_DNA"/>
</dbReference>
<proteinExistence type="predicted"/>
<dbReference type="AlphaFoldDB" id="A0A5B9PF41"/>
<dbReference type="InterPro" id="IPR055170">
    <property type="entry name" value="GFO_IDH_MocA-like_dom"/>
</dbReference>
<keyword evidence="4" id="KW-1185">Reference proteome</keyword>
<dbReference type="Gene3D" id="3.40.50.720">
    <property type="entry name" value="NAD(P)-binding Rossmann-like Domain"/>
    <property type="match status" value="1"/>
</dbReference>
<dbReference type="InterPro" id="IPR036291">
    <property type="entry name" value="NAD(P)-bd_dom_sf"/>
</dbReference>
<dbReference type="PANTHER" id="PTHR43377:SF1">
    <property type="entry name" value="BILIVERDIN REDUCTASE A"/>
    <property type="match status" value="1"/>
</dbReference>